<keyword evidence="2" id="KW-0540">Nuclease</keyword>
<dbReference type="Proteomes" id="UP000325529">
    <property type="component" value="Chromosome"/>
</dbReference>
<dbReference type="PANTHER" id="PTHR35400">
    <property type="entry name" value="SLR1083 PROTEIN"/>
    <property type="match status" value="1"/>
</dbReference>
<dbReference type="GO" id="GO:0004519">
    <property type="term" value="F:endonuclease activity"/>
    <property type="evidence" value="ECO:0007669"/>
    <property type="project" value="UniProtKB-KW"/>
</dbReference>
<dbReference type="AlphaFoldDB" id="A0A5J6GSX1"/>
<dbReference type="CDD" id="cd06260">
    <property type="entry name" value="DUF820-like"/>
    <property type="match status" value="1"/>
</dbReference>
<dbReference type="InterPro" id="IPR008538">
    <property type="entry name" value="Uma2"/>
</dbReference>
<dbReference type="Pfam" id="PF05685">
    <property type="entry name" value="Uma2"/>
    <property type="match status" value="1"/>
</dbReference>
<keyword evidence="2" id="KW-0378">Hydrolase</keyword>
<dbReference type="SUPFAM" id="SSF52980">
    <property type="entry name" value="Restriction endonuclease-like"/>
    <property type="match status" value="1"/>
</dbReference>
<evidence type="ECO:0000259" key="1">
    <source>
        <dbReference type="Pfam" id="PF05685"/>
    </source>
</evidence>
<dbReference type="InterPro" id="IPR012296">
    <property type="entry name" value="Nuclease_put_TT1808"/>
</dbReference>
<dbReference type="Gene3D" id="3.90.1570.10">
    <property type="entry name" value="tt1808, chain A"/>
    <property type="match status" value="1"/>
</dbReference>
<dbReference type="PANTHER" id="PTHR35400:SF3">
    <property type="entry name" value="SLL1072 PROTEIN"/>
    <property type="match status" value="1"/>
</dbReference>
<dbReference type="InterPro" id="IPR011335">
    <property type="entry name" value="Restrct_endonuc-II-like"/>
</dbReference>
<evidence type="ECO:0000313" key="2">
    <source>
        <dbReference type="EMBL" id="QEU97532.1"/>
    </source>
</evidence>
<evidence type="ECO:0000313" key="3">
    <source>
        <dbReference type="Proteomes" id="UP000325529"/>
    </source>
</evidence>
<sequence>MTAQRQVHRQITHDIADQLRLKYPEKSPTSDRHIDFPGYMNTFVPDVVAVREGKAPAPNGRWRYADIDLVVEVPCDSTAHYDYGPKLHAYATAEVPLYFIADPTSAKCHLFSHPKDGDYRRRLTVAFGLDVDLAAAPIGLVLKTEDFPRD</sequence>
<name>A0A5J6GSX1_STRKN</name>
<gene>
    <name evidence="2" type="ORF">CP970_24240</name>
</gene>
<reference evidence="2 3" key="1">
    <citation type="submission" date="2017-09" db="EMBL/GenBank/DDBJ databases">
        <authorList>
            <person name="Lee N."/>
            <person name="Cho B.-K."/>
        </authorList>
    </citation>
    <scope>NUCLEOTIDE SEQUENCE [LARGE SCALE GENOMIC DNA]</scope>
    <source>
        <strain evidence="2 3">ATCC 12853</strain>
    </source>
</reference>
<proteinExistence type="predicted"/>
<accession>A0A5J6GSX1</accession>
<dbReference type="OrthoDB" id="4316356at2"/>
<protein>
    <submittedName>
        <fullName evidence="2">Uma2 family endonuclease</fullName>
    </submittedName>
</protein>
<feature type="domain" description="Putative restriction endonuclease" evidence="1">
    <location>
        <begin position="1"/>
        <end position="142"/>
    </location>
</feature>
<keyword evidence="3" id="KW-1185">Reference proteome</keyword>
<organism evidence="2 3">
    <name type="scientific">Streptomyces kanamyceticus</name>
    <dbReference type="NCBI Taxonomy" id="1967"/>
    <lineage>
        <taxon>Bacteria</taxon>
        <taxon>Bacillati</taxon>
        <taxon>Actinomycetota</taxon>
        <taxon>Actinomycetes</taxon>
        <taxon>Kitasatosporales</taxon>
        <taxon>Streptomycetaceae</taxon>
        <taxon>Streptomyces</taxon>
    </lineage>
</organism>
<keyword evidence="2" id="KW-0255">Endonuclease</keyword>
<dbReference type="EMBL" id="CP023699">
    <property type="protein sequence ID" value="QEU97532.1"/>
    <property type="molecule type" value="Genomic_DNA"/>
</dbReference>
<dbReference type="KEGG" id="ska:CP970_24240"/>